<dbReference type="GO" id="GO:0016787">
    <property type="term" value="F:hydrolase activity"/>
    <property type="evidence" value="ECO:0007669"/>
    <property type="project" value="UniProtKB-KW"/>
</dbReference>
<proteinExistence type="predicted"/>
<keyword evidence="2" id="KW-0378">Hydrolase</keyword>
<dbReference type="Gene3D" id="3.40.50.1820">
    <property type="entry name" value="alpha/beta hydrolase"/>
    <property type="match status" value="1"/>
</dbReference>
<dbReference type="SUPFAM" id="SSF53474">
    <property type="entry name" value="alpha/beta-Hydrolases"/>
    <property type="match status" value="1"/>
</dbReference>
<evidence type="ECO:0000259" key="1">
    <source>
        <dbReference type="Pfam" id="PF07859"/>
    </source>
</evidence>
<reference evidence="2 3" key="1">
    <citation type="submission" date="2020-05" db="EMBL/GenBank/DDBJ databases">
        <authorList>
            <person name="Li K."/>
        </authorList>
    </citation>
    <scope>NUCLEOTIDE SEQUENCE [LARGE SCALE GENOMIC DNA]</scope>
    <source>
        <strain evidence="3">jing01</strain>
    </source>
</reference>
<accession>A0A6M4PUS2</accession>
<dbReference type="AlphaFoldDB" id="A0A6M4PUS2"/>
<dbReference type="Proteomes" id="UP000502641">
    <property type="component" value="Chromosome"/>
</dbReference>
<protein>
    <submittedName>
        <fullName evidence="2">Alpha/beta hydrolase fold domain-containing protein</fullName>
    </submittedName>
</protein>
<feature type="domain" description="Alpha/beta hydrolase fold-3" evidence="1">
    <location>
        <begin position="6"/>
        <end position="60"/>
    </location>
</feature>
<sequence>MTLLVGNTRELGVDIGRIAVAGESAGAGLAAGSALYARDHDLPAPRTQYLGIPALEPPRDTIHVRLHRHTRLEAAECPGGLGLLPRRRGNPVRRRCQPLRGAGARRGSFRSAAHFPGLAGPKNALYFRSHTARGRRAGWAMVHLVT</sequence>
<keyword evidence="3" id="KW-1185">Reference proteome</keyword>
<dbReference type="EMBL" id="CP053189">
    <property type="protein sequence ID" value="QJS14771.1"/>
    <property type="molecule type" value="Genomic_DNA"/>
</dbReference>
<dbReference type="Pfam" id="PF07859">
    <property type="entry name" value="Abhydrolase_3"/>
    <property type="match status" value="1"/>
</dbReference>
<gene>
    <name evidence="2" type="ORF">HKX69_34570</name>
</gene>
<name>A0A6M4PUS2_9ACTN</name>
<dbReference type="KEGG" id="sarg:HKX69_34570"/>
<dbReference type="InterPro" id="IPR029058">
    <property type="entry name" value="AB_hydrolase_fold"/>
</dbReference>
<evidence type="ECO:0000313" key="2">
    <source>
        <dbReference type="EMBL" id="QJS14771.1"/>
    </source>
</evidence>
<dbReference type="InterPro" id="IPR013094">
    <property type="entry name" value="AB_hydrolase_3"/>
</dbReference>
<evidence type="ECO:0000313" key="3">
    <source>
        <dbReference type="Proteomes" id="UP000502641"/>
    </source>
</evidence>
<organism evidence="2 3">
    <name type="scientific">Streptomyces argyrophylli</name>
    <dbReference type="NCBI Taxonomy" id="2726118"/>
    <lineage>
        <taxon>Bacteria</taxon>
        <taxon>Bacillati</taxon>
        <taxon>Actinomycetota</taxon>
        <taxon>Actinomycetes</taxon>
        <taxon>Kitasatosporales</taxon>
        <taxon>Streptomycetaceae</taxon>
        <taxon>Streptomyces</taxon>
    </lineage>
</organism>